<evidence type="ECO:0000256" key="3">
    <source>
        <dbReference type="ARBA" id="ARBA00023015"/>
    </source>
</evidence>
<dbReference type="InterPro" id="IPR051089">
    <property type="entry name" value="prtT"/>
</dbReference>
<evidence type="ECO:0000256" key="2">
    <source>
        <dbReference type="ARBA" id="ARBA00022723"/>
    </source>
</evidence>
<keyword evidence="4" id="KW-0238">DNA-binding</keyword>
<dbReference type="GO" id="GO:0005634">
    <property type="term" value="C:nucleus"/>
    <property type="evidence" value="ECO:0007669"/>
    <property type="project" value="UniProtKB-SubCell"/>
</dbReference>
<comment type="subcellular location">
    <subcellularLocation>
        <location evidence="1">Nucleus</location>
    </subcellularLocation>
</comment>
<dbReference type="PROSITE" id="PS00463">
    <property type="entry name" value="ZN2_CY6_FUNGAL_1"/>
    <property type="match status" value="1"/>
</dbReference>
<dbReference type="GO" id="GO:0006351">
    <property type="term" value="P:DNA-templated transcription"/>
    <property type="evidence" value="ECO:0007669"/>
    <property type="project" value="InterPro"/>
</dbReference>
<dbReference type="PANTHER" id="PTHR31845">
    <property type="entry name" value="FINGER DOMAIN PROTEIN, PUTATIVE-RELATED"/>
    <property type="match status" value="1"/>
</dbReference>
<evidence type="ECO:0000259" key="8">
    <source>
        <dbReference type="PROSITE" id="PS50048"/>
    </source>
</evidence>
<dbReference type="InterPro" id="IPR001138">
    <property type="entry name" value="Zn2Cys6_DnaBD"/>
</dbReference>
<dbReference type="PROSITE" id="PS50048">
    <property type="entry name" value="ZN2_CY6_FUNGAL_2"/>
    <property type="match status" value="1"/>
</dbReference>
<sequence length="808" mass="90002">MASLVSDEPLSAGRPSPAGNSGDPPSTASSTLKRAALACANCRKCKARCIVSNNPDSCEECCKRNKECIWVQSNRGKWSRPAKRGKLRETQRFTVSPASHVDFRDDRANPSVSLLPAKANSPPARASLTYEHRGAGNGAETETRADENTVEHVHNPGHFRVDGALFPLGVLAEASRQIDSNANQVESNTQSEMENSSSSLWNSSSQAIGVANNKYFHDDIREHLLPKGNVQARASILADQIITIAQAEQLFKIFFKRLNPQLGLLDERTCSPQSCRQRSVFLFTAICAVAARFSKNDLLYHVLLQHARKAGLDAMLTSKSTATVQGFIIIATWSQQSVSYEACNAYFYAGIAIRIGVEIGLHRKTVLRYPDNMDPSIKQVYTREVLERERTWLCVFVMDRSMSAMTGKPPQAPETYLIRDVDKWWRQPECLLSDVFVSALTQLLRLLYRCIDVIYSRDDIASSVSTGHNYQVVVKDLQWRLDEWGQTWTQNLNKFHCEHGEAGPLDLYISNLQFFRAFYNLVPLSFGLQHYTVDSFDRVDQISFVAQCYQCARSTLEVATYQLKHTENFKAIPDVAIVAVGYAACFLLKLIGPKFPHLFNDSSVIELIKTTATLLEEASEDERHIHNLYSLFLRKHLSLRQPRSSPLSADTSGHNTQDVNAVTDPCSIHVNTELDSSSAATSGQITQEPRQLPSTQIGNIVADQYSTEVNTDLDDSFTATSGQITQEPNQLPSTQIGNTVTDLYSTDVNIDLDGSLNFISMSGVDVFRPADDLDSGWMDSVLGLQNRRNDPFWSLLQVAPPASDDFDF</sequence>
<evidence type="ECO:0000256" key="1">
    <source>
        <dbReference type="ARBA" id="ARBA00004123"/>
    </source>
</evidence>
<dbReference type="SUPFAM" id="SSF57701">
    <property type="entry name" value="Zn2/Cys6 DNA-binding domain"/>
    <property type="match status" value="1"/>
</dbReference>
<dbReference type="GO" id="GO:0008270">
    <property type="term" value="F:zinc ion binding"/>
    <property type="evidence" value="ECO:0007669"/>
    <property type="project" value="InterPro"/>
</dbReference>
<feature type="region of interest" description="Disordered" evidence="7">
    <location>
        <begin position="1"/>
        <end position="29"/>
    </location>
</feature>
<dbReference type="PANTHER" id="PTHR31845:SF19">
    <property type="entry name" value="TRANSCRIPTION FACTOR DOMAIN-CONTAINING PROTEIN"/>
    <property type="match status" value="1"/>
</dbReference>
<gene>
    <name evidence="9" type="ORF">EDD36DRAFT_463657</name>
</gene>
<dbReference type="InterPro" id="IPR036864">
    <property type="entry name" value="Zn2-C6_fun-type_DNA-bd_sf"/>
</dbReference>
<accession>A0AAN6DW29</accession>
<keyword evidence="2" id="KW-0479">Metal-binding</keyword>
<feature type="domain" description="Zn(2)-C6 fungal-type" evidence="8">
    <location>
        <begin position="38"/>
        <end position="70"/>
    </location>
</feature>
<dbReference type="CDD" id="cd12148">
    <property type="entry name" value="fungal_TF_MHR"/>
    <property type="match status" value="1"/>
</dbReference>
<comment type="caution">
    <text evidence="9">The sequence shown here is derived from an EMBL/GenBank/DDBJ whole genome shotgun (WGS) entry which is preliminary data.</text>
</comment>
<dbReference type="EMBL" id="MU404353">
    <property type="protein sequence ID" value="KAI1613785.1"/>
    <property type="molecule type" value="Genomic_DNA"/>
</dbReference>
<evidence type="ECO:0000313" key="10">
    <source>
        <dbReference type="Proteomes" id="UP001203852"/>
    </source>
</evidence>
<proteinExistence type="predicted"/>
<dbReference type="Proteomes" id="UP001203852">
    <property type="component" value="Unassembled WGS sequence"/>
</dbReference>
<dbReference type="Gene3D" id="4.10.240.10">
    <property type="entry name" value="Zn(2)-C6 fungal-type DNA-binding domain"/>
    <property type="match status" value="1"/>
</dbReference>
<evidence type="ECO:0000256" key="7">
    <source>
        <dbReference type="SAM" id="MobiDB-lite"/>
    </source>
</evidence>
<name>A0AAN6DW29_9EURO</name>
<keyword evidence="6" id="KW-0539">Nucleus</keyword>
<organism evidence="9 10">
    <name type="scientific">Exophiala viscosa</name>
    <dbReference type="NCBI Taxonomy" id="2486360"/>
    <lineage>
        <taxon>Eukaryota</taxon>
        <taxon>Fungi</taxon>
        <taxon>Dikarya</taxon>
        <taxon>Ascomycota</taxon>
        <taxon>Pezizomycotina</taxon>
        <taxon>Eurotiomycetes</taxon>
        <taxon>Chaetothyriomycetidae</taxon>
        <taxon>Chaetothyriales</taxon>
        <taxon>Herpotrichiellaceae</taxon>
        <taxon>Exophiala</taxon>
    </lineage>
</organism>
<evidence type="ECO:0000256" key="5">
    <source>
        <dbReference type="ARBA" id="ARBA00023163"/>
    </source>
</evidence>
<dbReference type="SMART" id="SM00906">
    <property type="entry name" value="Fungal_trans"/>
    <property type="match status" value="1"/>
</dbReference>
<reference evidence="9" key="1">
    <citation type="journal article" date="2022" name="bioRxiv">
        <title>Deciphering the potential niche of two novel black yeast fungi from a biological soil crust based on their genomes, phenotypes, and melanin regulation.</title>
        <authorList>
            <consortium name="DOE Joint Genome Institute"/>
            <person name="Carr E.C."/>
            <person name="Barton Q."/>
            <person name="Grambo S."/>
            <person name="Sullivan M."/>
            <person name="Renfro C.M."/>
            <person name="Kuo A."/>
            <person name="Pangilinan J."/>
            <person name="Lipzen A."/>
            <person name="Keymanesh K."/>
            <person name="Savage E."/>
            <person name="Barry K."/>
            <person name="Grigoriev I.V."/>
            <person name="Riekhof W.R."/>
            <person name="Harris S.S."/>
        </authorList>
    </citation>
    <scope>NUCLEOTIDE SEQUENCE</scope>
    <source>
        <strain evidence="9">JF 03-4F</strain>
    </source>
</reference>
<dbReference type="GO" id="GO:0000981">
    <property type="term" value="F:DNA-binding transcription factor activity, RNA polymerase II-specific"/>
    <property type="evidence" value="ECO:0007669"/>
    <property type="project" value="InterPro"/>
</dbReference>
<dbReference type="AlphaFoldDB" id="A0AAN6DW29"/>
<dbReference type="Pfam" id="PF04082">
    <property type="entry name" value="Fungal_trans"/>
    <property type="match status" value="1"/>
</dbReference>
<evidence type="ECO:0000256" key="6">
    <source>
        <dbReference type="ARBA" id="ARBA00023242"/>
    </source>
</evidence>
<protein>
    <submittedName>
        <fullName evidence="9">Fungal-specific transcription factor domain-containing protein</fullName>
    </submittedName>
</protein>
<dbReference type="GO" id="GO:0000976">
    <property type="term" value="F:transcription cis-regulatory region binding"/>
    <property type="evidence" value="ECO:0007669"/>
    <property type="project" value="TreeGrafter"/>
</dbReference>
<keyword evidence="3" id="KW-0805">Transcription regulation</keyword>
<evidence type="ECO:0000256" key="4">
    <source>
        <dbReference type="ARBA" id="ARBA00023125"/>
    </source>
</evidence>
<keyword evidence="10" id="KW-1185">Reference proteome</keyword>
<dbReference type="InterPro" id="IPR007219">
    <property type="entry name" value="XnlR_reg_dom"/>
</dbReference>
<keyword evidence="5" id="KW-0804">Transcription</keyword>
<evidence type="ECO:0000313" key="9">
    <source>
        <dbReference type="EMBL" id="KAI1613785.1"/>
    </source>
</evidence>